<protein>
    <submittedName>
        <fullName evidence="2">Uncharacterized protein</fullName>
    </submittedName>
</protein>
<reference evidence="2 3" key="1">
    <citation type="submission" date="2024-09" db="EMBL/GenBank/DDBJ databases">
        <authorList>
            <person name="Sun Q."/>
            <person name="Mori K."/>
        </authorList>
    </citation>
    <scope>NUCLEOTIDE SEQUENCE [LARGE SCALE GENOMIC DNA]</scope>
    <source>
        <strain evidence="2 3">CCM 7609</strain>
    </source>
</reference>
<feature type="region of interest" description="Disordered" evidence="1">
    <location>
        <begin position="1"/>
        <end position="93"/>
    </location>
</feature>
<organism evidence="2 3">
    <name type="scientific">Citricoccus parietis</name>
    <dbReference type="NCBI Taxonomy" id="592307"/>
    <lineage>
        <taxon>Bacteria</taxon>
        <taxon>Bacillati</taxon>
        <taxon>Actinomycetota</taxon>
        <taxon>Actinomycetes</taxon>
        <taxon>Micrococcales</taxon>
        <taxon>Micrococcaceae</taxon>
        <taxon>Citricoccus</taxon>
    </lineage>
</organism>
<dbReference type="EMBL" id="JBHMFI010000001">
    <property type="protein sequence ID" value="MFB9072633.1"/>
    <property type="molecule type" value="Genomic_DNA"/>
</dbReference>
<evidence type="ECO:0000313" key="2">
    <source>
        <dbReference type="EMBL" id="MFB9072633.1"/>
    </source>
</evidence>
<feature type="compositionally biased region" description="Basic residues" evidence="1">
    <location>
        <begin position="22"/>
        <end position="32"/>
    </location>
</feature>
<gene>
    <name evidence="2" type="ORF">ACFFX0_16080</name>
</gene>
<dbReference type="Proteomes" id="UP001589575">
    <property type="component" value="Unassembled WGS sequence"/>
</dbReference>
<feature type="compositionally biased region" description="Basic and acidic residues" evidence="1">
    <location>
        <begin position="136"/>
        <end position="149"/>
    </location>
</feature>
<evidence type="ECO:0000256" key="1">
    <source>
        <dbReference type="SAM" id="MobiDB-lite"/>
    </source>
</evidence>
<name>A0ABV5G120_9MICC</name>
<sequence>MGVPRGPRGPGPVPVLQGLRQRLSHRRGHGHLQVRDPAPDLPGQSAATGPLHPGPTAVLAAARRTDGSAGQRRRPGAGAAPGDDDTDGGGHPALVAAAAAGAVPVVSGGDTGAVRLRPSSGGAVGGLLLGRSLPGDPRRCPDGAGRRRV</sequence>
<comment type="caution">
    <text evidence="2">The sequence shown here is derived from an EMBL/GenBank/DDBJ whole genome shotgun (WGS) entry which is preliminary data.</text>
</comment>
<accession>A0ABV5G120</accession>
<proteinExistence type="predicted"/>
<feature type="region of interest" description="Disordered" evidence="1">
    <location>
        <begin position="117"/>
        <end position="149"/>
    </location>
</feature>
<keyword evidence="3" id="KW-1185">Reference proteome</keyword>
<evidence type="ECO:0000313" key="3">
    <source>
        <dbReference type="Proteomes" id="UP001589575"/>
    </source>
</evidence>